<dbReference type="PANTHER" id="PTHR43158">
    <property type="entry name" value="SKFA PEPTIDE EXPORT ATP-BINDING PROTEIN SKFE"/>
    <property type="match status" value="1"/>
</dbReference>
<sequence>MKHILEVDGVSLNFSGRVILSDIYLKSETGKIIGLLGRNGQGKSCLMKIISGTLKAESRSIRFDGKTVFELAGRSDLLVYLPQFNFIPSFLTLERIFKDFSLDISEFETQFSEFITKSKLKISEFSGGERRLVELYVLIKCKSKFALLDEPFTHISPLQIERIKKLLITEKENKGFIISDHMFRHITDIADSIYLLNDGKLHLTNSMEDIETLGYARI</sequence>
<dbReference type="InterPro" id="IPR027417">
    <property type="entry name" value="P-loop_NTPase"/>
</dbReference>
<evidence type="ECO:0000313" key="5">
    <source>
        <dbReference type="Proteomes" id="UP000199226"/>
    </source>
</evidence>
<gene>
    <name evidence="4" type="ORF">SAMN05421813_12924</name>
</gene>
<reference evidence="5" key="1">
    <citation type="submission" date="2016-10" db="EMBL/GenBank/DDBJ databases">
        <authorList>
            <person name="Varghese N."/>
            <person name="Submissions S."/>
        </authorList>
    </citation>
    <scope>NUCLEOTIDE SEQUENCE [LARGE SCALE GENOMIC DNA]</scope>
    <source>
        <strain evidence="5">DSM 24536</strain>
    </source>
</reference>
<dbReference type="InterPro" id="IPR003439">
    <property type="entry name" value="ABC_transporter-like_ATP-bd"/>
</dbReference>
<dbReference type="SUPFAM" id="SSF52540">
    <property type="entry name" value="P-loop containing nucleoside triphosphate hydrolases"/>
    <property type="match status" value="1"/>
</dbReference>
<dbReference type="PROSITE" id="PS50893">
    <property type="entry name" value="ABC_TRANSPORTER_2"/>
    <property type="match status" value="1"/>
</dbReference>
<evidence type="ECO:0000256" key="1">
    <source>
        <dbReference type="ARBA" id="ARBA00022741"/>
    </source>
</evidence>
<protein>
    <submittedName>
        <fullName evidence="4">ABC-type lipopolysaccharide export system, ATPase component</fullName>
    </submittedName>
</protein>
<dbReference type="Proteomes" id="UP000199226">
    <property type="component" value="Unassembled WGS sequence"/>
</dbReference>
<dbReference type="PANTHER" id="PTHR43158:SF2">
    <property type="entry name" value="SKFA PEPTIDE EXPORT ATP-BINDING PROTEIN SKFE"/>
    <property type="match status" value="1"/>
</dbReference>
<dbReference type="AlphaFoldDB" id="A0A1G9X8H3"/>
<dbReference type="Pfam" id="PF00005">
    <property type="entry name" value="ABC_tran"/>
    <property type="match status" value="1"/>
</dbReference>
<keyword evidence="2" id="KW-0067">ATP-binding</keyword>
<dbReference type="STRING" id="990371.SAMN05421813_12924"/>
<keyword evidence="5" id="KW-1185">Reference proteome</keyword>
<dbReference type="GO" id="GO:0016887">
    <property type="term" value="F:ATP hydrolysis activity"/>
    <property type="evidence" value="ECO:0007669"/>
    <property type="project" value="InterPro"/>
</dbReference>
<dbReference type="Gene3D" id="3.40.50.300">
    <property type="entry name" value="P-loop containing nucleotide triphosphate hydrolases"/>
    <property type="match status" value="1"/>
</dbReference>
<name>A0A1G9X8H3_9SPHI</name>
<organism evidence="4 5">
    <name type="scientific">Daejeonella rubra</name>
    <dbReference type="NCBI Taxonomy" id="990371"/>
    <lineage>
        <taxon>Bacteria</taxon>
        <taxon>Pseudomonadati</taxon>
        <taxon>Bacteroidota</taxon>
        <taxon>Sphingobacteriia</taxon>
        <taxon>Sphingobacteriales</taxon>
        <taxon>Sphingobacteriaceae</taxon>
        <taxon>Daejeonella</taxon>
    </lineage>
</organism>
<accession>A0A1G9X8H3</accession>
<proteinExistence type="predicted"/>
<feature type="domain" description="ABC transporter" evidence="3">
    <location>
        <begin position="5"/>
        <end position="218"/>
    </location>
</feature>
<keyword evidence="1" id="KW-0547">Nucleotide-binding</keyword>
<dbReference type="RefSeq" id="WP_090706429.1">
    <property type="nucleotide sequence ID" value="NZ_FNHH01000029.1"/>
</dbReference>
<evidence type="ECO:0000256" key="2">
    <source>
        <dbReference type="ARBA" id="ARBA00022840"/>
    </source>
</evidence>
<dbReference type="OrthoDB" id="9785229at2"/>
<dbReference type="GO" id="GO:0005524">
    <property type="term" value="F:ATP binding"/>
    <property type="evidence" value="ECO:0007669"/>
    <property type="project" value="UniProtKB-KW"/>
</dbReference>
<evidence type="ECO:0000313" key="4">
    <source>
        <dbReference type="EMBL" id="SDM93082.1"/>
    </source>
</evidence>
<dbReference type="EMBL" id="FNHH01000029">
    <property type="protein sequence ID" value="SDM93082.1"/>
    <property type="molecule type" value="Genomic_DNA"/>
</dbReference>
<evidence type="ECO:0000259" key="3">
    <source>
        <dbReference type="PROSITE" id="PS50893"/>
    </source>
</evidence>